<dbReference type="EMBL" id="LT635764">
    <property type="protein sequence ID" value="SGZ48285.1"/>
    <property type="molecule type" value="Genomic_DNA"/>
</dbReference>
<dbReference type="GO" id="GO:0045944">
    <property type="term" value="P:positive regulation of transcription by RNA polymerase II"/>
    <property type="evidence" value="ECO:0007669"/>
    <property type="project" value="TreeGrafter"/>
</dbReference>
<name>A0A1L0BBN8_9ASCO</name>
<dbReference type="PROSITE" id="PS51299">
    <property type="entry name" value="HTH_APSES"/>
    <property type="match status" value="1"/>
</dbReference>
<feature type="domain" description="HTH APSES-type" evidence="6">
    <location>
        <begin position="152"/>
        <end position="258"/>
    </location>
</feature>
<dbReference type="SUPFAM" id="SSF54616">
    <property type="entry name" value="DNA-binding domain of Mlu1-box binding protein MBP1"/>
    <property type="match status" value="1"/>
</dbReference>
<evidence type="ECO:0000256" key="4">
    <source>
        <dbReference type="ARBA" id="ARBA00023163"/>
    </source>
</evidence>
<organism evidence="7 8">
    <name type="scientific">Sungouiella intermedia</name>
    <dbReference type="NCBI Taxonomy" id="45354"/>
    <lineage>
        <taxon>Eukaryota</taxon>
        <taxon>Fungi</taxon>
        <taxon>Dikarya</taxon>
        <taxon>Ascomycota</taxon>
        <taxon>Saccharomycotina</taxon>
        <taxon>Pichiomycetes</taxon>
        <taxon>Metschnikowiaceae</taxon>
        <taxon>Sungouiella</taxon>
    </lineage>
</organism>
<dbReference type="Proteomes" id="UP000182259">
    <property type="component" value="Chromosome I"/>
</dbReference>
<comment type="similarity">
    <text evidence="1">Belongs to the EFG1/PHD1/stuA family.</text>
</comment>
<dbReference type="GO" id="GO:0043565">
    <property type="term" value="F:sequence-specific DNA binding"/>
    <property type="evidence" value="ECO:0007669"/>
    <property type="project" value="TreeGrafter"/>
</dbReference>
<keyword evidence="4" id="KW-0804">Transcription</keyword>
<dbReference type="Pfam" id="PF04383">
    <property type="entry name" value="KilA-N"/>
    <property type="match status" value="1"/>
</dbReference>
<feature type="region of interest" description="Disordered" evidence="5">
    <location>
        <begin position="269"/>
        <end position="307"/>
    </location>
</feature>
<dbReference type="InterPro" id="IPR029790">
    <property type="entry name" value="EFG1/Phd1/StuA"/>
</dbReference>
<gene>
    <name evidence="7" type="ORF">SAMEA4029009_CIC11G00000005908</name>
</gene>
<dbReference type="GO" id="GO:0005634">
    <property type="term" value="C:nucleus"/>
    <property type="evidence" value="ECO:0007669"/>
    <property type="project" value="TreeGrafter"/>
</dbReference>
<reference evidence="7 8" key="1">
    <citation type="submission" date="2016-10" db="EMBL/GenBank/DDBJ databases">
        <authorList>
            <person name="de Groot N.N."/>
        </authorList>
    </citation>
    <scope>NUCLEOTIDE SEQUENCE [LARGE SCALE GENOMIC DNA]</scope>
    <source>
        <strain evidence="7 8">PYCC 4715</strain>
    </source>
</reference>
<dbReference type="AlphaFoldDB" id="A0A1L0BBN8"/>
<evidence type="ECO:0000259" key="6">
    <source>
        <dbReference type="PROSITE" id="PS51299"/>
    </source>
</evidence>
<evidence type="ECO:0000313" key="7">
    <source>
        <dbReference type="EMBL" id="SGZ48285.1"/>
    </source>
</evidence>
<dbReference type="InterPro" id="IPR003163">
    <property type="entry name" value="Tscrpt_reg_HTH_APSES-type"/>
</dbReference>
<evidence type="ECO:0000256" key="3">
    <source>
        <dbReference type="ARBA" id="ARBA00023125"/>
    </source>
</evidence>
<protein>
    <submittedName>
        <fullName evidence="7">CIC11C00000005908</fullName>
    </submittedName>
</protein>
<proteinExistence type="inferred from homology"/>
<dbReference type="GO" id="GO:0003700">
    <property type="term" value="F:DNA-binding transcription factor activity"/>
    <property type="evidence" value="ECO:0007669"/>
    <property type="project" value="TreeGrafter"/>
</dbReference>
<dbReference type="InterPro" id="IPR036887">
    <property type="entry name" value="HTH_APSES_sf"/>
</dbReference>
<accession>A0A1L0BBN8</accession>
<keyword evidence="3" id="KW-0238">DNA-binding</keyword>
<dbReference type="PANTHER" id="PTHR47792:SF1">
    <property type="entry name" value="PROTEIN SOK2-RELATED"/>
    <property type="match status" value="1"/>
</dbReference>
<feature type="compositionally biased region" description="Polar residues" evidence="5">
    <location>
        <begin position="282"/>
        <end position="300"/>
    </location>
</feature>
<evidence type="ECO:0000256" key="5">
    <source>
        <dbReference type="SAM" id="MobiDB-lite"/>
    </source>
</evidence>
<evidence type="ECO:0000256" key="1">
    <source>
        <dbReference type="ARBA" id="ARBA00007247"/>
    </source>
</evidence>
<sequence>MASYYDNTFVLQSMAFQQKHTMHPIFDAAHLNCPKNLENRVASPSLQYPGSHDDLLKLEDDITRAHHVEVNLPSMWSNVPQNMNVRSYSHDYFPMATSSNQTLSTELLLFDEDYQMGHKSQYSVDSAVSMSPPSMVSASSAKSNLRKIVKPRIATLYWEEEQTTCYQVRAHNVVVSRRENDNYINGTKLLNVTGMTRGKRDGMLKIEKGRLVVRNGSMNLKGVWIPFNRAIEIARNEGVDHLLYPLFVENILDFFRNHGQELRQDAMLDGDEEGEHSDNRARTSGVNGHRSQNSQSSQGCHGSRMFY</sequence>
<dbReference type="Gene3D" id="3.10.260.10">
    <property type="entry name" value="Transcription regulator HTH, APSES-type DNA-binding domain"/>
    <property type="match status" value="1"/>
</dbReference>
<dbReference type="PANTHER" id="PTHR47792">
    <property type="entry name" value="PROTEIN SOK2-RELATED"/>
    <property type="match status" value="1"/>
</dbReference>
<dbReference type="InterPro" id="IPR018004">
    <property type="entry name" value="KilA/APSES_HTH"/>
</dbReference>
<evidence type="ECO:0000256" key="2">
    <source>
        <dbReference type="ARBA" id="ARBA00023015"/>
    </source>
</evidence>
<keyword evidence="2" id="KW-0805">Transcription regulation</keyword>
<evidence type="ECO:0000313" key="8">
    <source>
        <dbReference type="Proteomes" id="UP000182259"/>
    </source>
</evidence>
<dbReference type="SMART" id="SM01252">
    <property type="entry name" value="KilA-N"/>
    <property type="match status" value="1"/>
</dbReference>